<dbReference type="Proteomes" id="UP001321473">
    <property type="component" value="Unassembled WGS sequence"/>
</dbReference>
<evidence type="ECO:0000313" key="3">
    <source>
        <dbReference type="Proteomes" id="UP001321473"/>
    </source>
</evidence>
<keyword evidence="3" id="KW-1185">Reference proteome</keyword>
<reference evidence="2 3" key="1">
    <citation type="journal article" date="2023" name="Arcadia Sci">
        <title>De novo assembly of a long-read Amblyomma americanum tick genome.</title>
        <authorList>
            <person name="Chou S."/>
            <person name="Poskanzer K.E."/>
            <person name="Rollins M."/>
            <person name="Thuy-Boun P.S."/>
        </authorList>
    </citation>
    <scope>NUCLEOTIDE SEQUENCE [LARGE SCALE GENOMIC DNA]</scope>
    <source>
        <strain evidence="2">F_SG_1</strain>
        <tissue evidence="2">Salivary glands</tissue>
    </source>
</reference>
<dbReference type="AlphaFoldDB" id="A0AAQ4D832"/>
<feature type="compositionally biased region" description="Low complexity" evidence="1">
    <location>
        <begin position="16"/>
        <end position="25"/>
    </location>
</feature>
<dbReference type="EMBL" id="JARKHS020033915">
    <property type="protein sequence ID" value="KAK8758622.1"/>
    <property type="molecule type" value="Genomic_DNA"/>
</dbReference>
<feature type="compositionally biased region" description="Low complexity" evidence="1">
    <location>
        <begin position="157"/>
        <end position="172"/>
    </location>
</feature>
<gene>
    <name evidence="2" type="ORF">V5799_003747</name>
</gene>
<organism evidence="2 3">
    <name type="scientific">Amblyomma americanum</name>
    <name type="common">Lone star tick</name>
    <dbReference type="NCBI Taxonomy" id="6943"/>
    <lineage>
        <taxon>Eukaryota</taxon>
        <taxon>Metazoa</taxon>
        <taxon>Ecdysozoa</taxon>
        <taxon>Arthropoda</taxon>
        <taxon>Chelicerata</taxon>
        <taxon>Arachnida</taxon>
        <taxon>Acari</taxon>
        <taxon>Parasitiformes</taxon>
        <taxon>Ixodida</taxon>
        <taxon>Ixodoidea</taxon>
        <taxon>Ixodidae</taxon>
        <taxon>Amblyomminae</taxon>
        <taxon>Amblyomma</taxon>
    </lineage>
</organism>
<evidence type="ECO:0000256" key="1">
    <source>
        <dbReference type="SAM" id="MobiDB-lite"/>
    </source>
</evidence>
<sequence length="248" mass="25966">MAQSTGSQSNAISEYATTARRTSSTDSTIVYSPLYSVDRNLLGTVKKKQLEDELKCRELLYSGGKDELISRILEDNIRQRASDEMDPPTISQAANEDDRQAYLEALSTIKEICSEVKIVRVQLAQANTSTAPGVCGNVGPVVPTPKENVTSSGRSPTSATADGTIAGTTDGSPTASDSRAHYYSGLNGSAHIPPPCAASDETPSMAAILGMIATTQAQLATALMRNPAATAPVQIHSTSDTSSANTAL</sequence>
<feature type="region of interest" description="Disordered" evidence="1">
    <location>
        <begin position="145"/>
        <end position="180"/>
    </location>
</feature>
<evidence type="ECO:0008006" key="4">
    <source>
        <dbReference type="Google" id="ProtNLM"/>
    </source>
</evidence>
<protein>
    <recommendedName>
        <fullName evidence="4">SAP domain-containing protein</fullName>
    </recommendedName>
</protein>
<accession>A0AAQ4D832</accession>
<feature type="region of interest" description="Disordered" evidence="1">
    <location>
        <begin position="1"/>
        <end position="25"/>
    </location>
</feature>
<comment type="caution">
    <text evidence="2">The sequence shown here is derived from an EMBL/GenBank/DDBJ whole genome shotgun (WGS) entry which is preliminary data.</text>
</comment>
<feature type="compositionally biased region" description="Polar residues" evidence="1">
    <location>
        <begin position="147"/>
        <end position="156"/>
    </location>
</feature>
<evidence type="ECO:0000313" key="2">
    <source>
        <dbReference type="EMBL" id="KAK8758622.1"/>
    </source>
</evidence>
<proteinExistence type="predicted"/>
<name>A0AAQ4D832_AMBAM</name>
<feature type="compositionally biased region" description="Polar residues" evidence="1">
    <location>
        <begin position="1"/>
        <end position="12"/>
    </location>
</feature>